<dbReference type="RefSeq" id="WP_166700915.1">
    <property type="nucleotide sequence ID" value="NZ_JAAQTL010000002.1"/>
</dbReference>
<reference evidence="2 3" key="1">
    <citation type="journal article" date="2006" name="Int. J. Syst. Evol. Microbiol.">
        <title>Dyella yeojuensis sp. nov., isolated from greenhouse soil in Korea.</title>
        <authorList>
            <person name="Kim B.Y."/>
            <person name="Weon H.Y."/>
            <person name="Lee K.H."/>
            <person name="Seok S.J."/>
            <person name="Kwon S.W."/>
            <person name="Go S.J."/>
            <person name="Stackebrandt E."/>
        </authorList>
    </citation>
    <scope>NUCLEOTIDE SEQUENCE [LARGE SCALE GENOMIC DNA]</scope>
    <source>
        <strain evidence="2 3">DSM 17673</strain>
    </source>
</reference>
<evidence type="ECO:0000313" key="3">
    <source>
        <dbReference type="Proteomes" id="UP000518878"/>
    </source>
</evidence>
<dbReference type="Proteomes" id="UP000518878">
    <property type="component" value="Unassembled WGS sequence"/>
</dbReference>
<gene>
    <name evidence="2" type="ORF">HBF32_16700</name>
</gene>
<dbReference type="AlphaFoldDB" id="A0A7X5TRQ8"/>
<keyword evidence="3" id="KW-1185">Reference proteome</keyword>
<dbReference type="InterPro" id="IPR018551">
    <property type="entry name" value="DUF2007"/>
</dbReference>
<dbReference type="EMBL" id="JAAQTL010000002">
    <property type="protein sequence ID" value="NID17119.1"/>
    <property type="molecule type" value="Genomic_DNA"/>
</dbReference>
<proteinExistence type="predicted"/>
<sequence>MRIAYHAESLIDAHLVKDALERAEIPAFIAGEFLTGAVGQLPARDFLAVMVPDGAAEAAEGIVRRIDAQLAAARKAAASDDDFGAVTIPA</sequence>
<organism evidence="2 3">
    <name type="scientific">Luteibacter yeojuensis</name>
    <dbReference type="NCBI Taxonomy" id="345309"/>
    <lineage>
        <taxon>Bacteria</taxon>
        <taxon>Pseudomonadati</taxon>
        <taxon>Pseudomonadota</taxon>
        <taxon>Gammaproteobacteria</taxon>
        <taxon>Lysobacterales</taxon>
        <taxon>Rhodanobacteraceae</taxon>
        <taxon>Luteibacter</taxon>
    </lineage>
</organism>
<name>A0A7X5TRQ8_9GAMM</name>
<evidence type="ECO:0000313" key="2">
    <source>
        <dbReference type="EMBL" id="NID17119.1"/>
    </source>
</evidence>
<dbReference type="Pfam" id="PF09413">
    <property type="entry name" value="DUF2007"/>
    <property type="match status" value="1"/>
</dbReference>
<protein>
    <submittedName>
        <fullName evidence="2">DUF2007 domain-containing protein</fullName>
    </submittedName>
</protein>
<comment type="caution">
    <text evidence="2">The sequence shown here is derived from an EMBL/GenBank/DDBJ whole genome shotgun (WGS) entry which is preliminary data.</text>
</comment>
<evidence type="ECO:0000259" key="1">
    <source>
        <dbReference type="Pfam" id="PF09413"/>
    </source>
</evidence>
<feature type="domain" description="DUF2007" evidence="1">
    <location>
        <begin position="1"/>
        <end position="66"/>
    </location>
</feature>
<accession>A0A7X5TRQ8</accession>